<dbReference type="Proteomes" id="UP001162131">
    <property type="component" value="Unassembled WGS sequence"/>
</dbReference>
<feature type="domain" description="CRC" evidence="4">
    <location>
        <begin position="100"/>
        <end position="214"/>
    </location>
</feature>
<reference evidence="5" key="1">
    <citation type="submission" date="2021-09" db="EMBL/GenBank/DDBJ databases">
        <authorList>
            <consortium name="AG Swart"/>
            <person name="Singh M."/>
            <person name="Singh A."/>
            <person name="Seah K."/>
            <person name="Emmerich C."/>
        </authorList>
    </citation>
    <scope>NUCLEOTIDE SEQUENCE</scope>
    <source>
        <strain evidence="5">ATCC30299</strain>
    </source>
</reference>
<protein>
    <recommendedName>
        <fullName evidence="4">CRC domain-containing protein</fullName>
    </recommendedName>
</protein>
<gene>
    <name evidence="5" type="ORF">BSTOLATCC_MIC14366</name>
</gene>
<evidence type="ECO:0000256" key="3">
    <source>
        <dbReference type="ARBA" id="ARBA00023242"/>
    </source>
</evidence>
<dbReference type="PANTHER" id="PTHR12446:SF34">
    <property type="entry name" value="PROTEIN LIN-54 HOMOLOG"/>
    <property type="match status" value="1"/>
</dbReference>
<dbReference type="GO" id="GO:0006355">
    <property type="term" value="P:regulation of DNA-templated transcription"/>
    <property type="evidence" value="ECO:0007669"/>
    <property type="project" value="TreeGrafter"/>
</dbReference>
<evidence type="ECO:0000313" key="6">
    <source>
        <dbReference type="Proteomes" id="UP001162131"/>
    </source>
</evidence>
<accession>A0AAU9ITW7</accession>
<dbReference type="Pfam" id="PF03638">
    <property type="entry name" value="TCR"/>
    <property type="match status" value="2"/>
</dbReference>
<dbReference type="SMART" id="SM01114">
    <property type="entry name" value="CXC"/>
    <property type="match status" value="2"/>
</dbReference>
<proteinExistence type="inferred from homology"/>
<dbReference type="InterPro" id="IPR028307">
    <property type="entry name" value="Lin-54_fam"/>
</dbReference>
<keyword evidence="3" id="KW-0539">Nucleus</keyword>
<dbReference type="InterPro" id="IPR005172">
    <property type="entry name" value="CRC"/>
</dbReference>
<comment type="caution">
    <text evidence="5">The sequence shown here is derived from an EMBL/GenBank/DDBJ whole genome shotgun (WGS) entry which is preliminary data.</text>
</comment>
<dbReference type="InterPro" id="IPR033467">
    <property type="entry name" value="Tesmin/TSO1-like_CXC"/>
</dbReference>
<name>A0AAU9ITW7_9CILI</name>
<comment type="similarity">
    <text evidence="2">Belongs to the lin-54 family.</text>
</comment>
<dbReference type="GO" id="GO:0005634">
    <property type="term" value="C:nucleus"/>
    <property type="evidence" value="ECO:0007669"/>
    <property type="project" value="UniProtKB-SubCell"/>
</dbReference>
<dbReference type="AlphaFoldDB" id="A0AAU9ITW7"/>
<organism evidence="5 6">
    <name type="scientific">Blepharisma stoltei</name>
    <dbReference type="NCBI Taxonomy" id="1481888"/>
    <lineage>
        <taxon>Eukaryota</taxon>
        <taxon>Sar</taxon>
        <taxon>Alveolata</taxon>
        <taxon>Ciliophora</taxon>
        <taxon>Postciliodesmatophora</taxon>
        <taxon>Heterotrichea</taxon>
        <taxon>Heterotrichida</taxon>
        <taxon>Blepharismidae</taxon>
        <taxon>Blepharisma</taxon>
    </lineage>
</organism>
<dbReference type="EMBL" id="CAJZBQ010000014">
    <property type="protein sequence ID" value="CAG9315614.1"/>
    <property type="molecule type" value="Genomic_DNA"/>
</dbReference>
<evidence type="ECO:0000256" key="1">
    <source>
        <dbReference type="ARBA" id="ARBA00004123"/>
    </source>
</evidence>
<comment type="subcellular location">
    <subcellularLocation>
        <location evidence="1">Nucleus</location>
    </subcellularLocation>
</comment>
<sequence>MIVWGKLLKNKDDSIEVDKFTHNSSFNCSMKNLWSFPKPAKEYDLASRFMQKLEIFKSFKPISIEPETKSSDEEENHAILLANLAESTPKKRFREETSRKKTCCNCHKSKCLKLYCECFAAREYCSGCSCVGCHNTESQENARRRAINGILERNPNAFKPKFKAVSVEGEVRSIHNRGCHCSKSGCLKKYCECYQNGNACSDICQCSGCKNQHNSKDSLENFN</sequence>
<evidence type="ECO:0000259" key="4">
    <source>
        <dbReference type="PROSITE" id="PS51634"/>
    </source>
</evidence>
<keyword evidence="6" id="KW-1185">Reference proteome</keyword>
<evidence type="ECO:0000256" key="2">
    <source>
        <dbReference type="ARBA" id="ARBA00007267"/>
    </source>
</evidence>
<dbReference type="PANTHER" id="PTHR12446">
    <property type="entry name" value="TESMIN/TSO1-RELATED"/>
    <property type="match status" value="1"/>
</dbReference>
<dbReference type="PROSITE" id="PS51634">
    <property type="entry name" value="CRC"/>
    <property type="match status" value="1"/>
</dbReference>
<evidence type="ECO:0000313" key="5">
    <source>
        <dbReference type="EMBL" id="CAG9315614.1"/>
    </source>
</evidence>